<dbReference type="PANTHER" id="PTHR38630">
    <property type="entry name" value="PROTEIN CBG12780"/>
    <property type="match status" value="1"/>
</dbReference>
<keyword evidence="11" id="KW-1185">Reference proteome</keyword>
<protein>
    <submittedName>
        <fullName evidence="12">Uncharacterized protein</fullName>
    </submittedName>
</protein>
<dbReference type="GO" id="GO:0005789">
    <property type="term" value="C:endoplasmic reticulum membrane"/>
    <property type="evidence" value="ECO:0007669"/>
    <property type="project" value="UniProtKB-SubCell"/>
</dbReference>
<evidence type="ECO:0000313" key="11">
    <source>
        <dbReference type="Proteomes" id="UP000887575"/>
    </source>
</evidence>
<dbReference type="AlphaFoldDB" id="A0AAF3EL46"/>
<proteinExistence type="inferred from homology"/>
<keyword evidence="3 10" id="KW-0812">Transmembrane</keyword>
<comment type="subunit">
    <text evidence="8">Interacts with SEC61B, SEC61A1 and the SEC61 complex. Interacts with CANX.</text>
</comment>
<feature type="region of interest" description="Disordered" evidence="9">
    <location>
        <begin position="86"/>
        <end position="129"/>
    </location>
</feature>
<evidence type="ECO:0000313" key="12">
    <source>
        <dbReference type="WBParaSite" id="MBELARI_LOCUS14691"/>
    </source>
</evidence>
<evidence type="ECO:0000256" key="8">
    <source>
        <dbReference type="ARBA" id="ARBA00038831"/>
    </source>
</evidence>
<dbReference type="PANTHER" id="PTHR38630:SF1">
    <property type="entry name" value="DEK_C DOMAIN-CONTAINING PROTEIN-RELATED"/>
    <property type="match status" value="1"/>
</dbReference>
<feature type="compositionally biased region" description="Low complexity" evidence="9">
    <location>
        <begin position="105"/>
        <end position="124"/>
    </location>
</feature>
<evidence type="ECO:0000256" key="9">
    <source>
        <dbReference type="SAM" id="MobiDB-lite"/>
    </source>
</evidence>
<comment type="similarity">
    <text evidence="2">Belongs to the RAMP4 family.</text>
</comment>
<evidence type="ECO:0000256" key="7">
    <source>
        <dbReference type="ARBA" id="ARBA00037157"/>
    </source>
</evidence>
<reference evidence="12" key="1">
    <citation type="submission" date="2024-02" db="UniProtKB">
        <authorList>
            <consortium name="WormBaseParasite"/>
        </authorList>
    </citation>
    <scope>IDENTIFICATION</scope>
</reference>
<keyword evidence="5 10" id="KW-1133">Transmembrane helix</keyword>
<keyword evidence="6 10" id="KW-0472">Membrane</keyword>
<evidence type="ECO:0000256" key="4">
    <source>
        <dbReference type="ARBA" id="ARBA00022824"/>
    </source>
</evidence>
<feature type="transmembrane region" description="Helical" evidence="10">
    <location>
        <begin position="465"/>
        <end position="486"/>
    </location>
</feature>
<evidence type="ECO:0000256" key="1">
    <source>
        <dbReference type="ARBA" id="ARBA00004389"/>
    </source>
</evidence>
<dbReference type="InterPro" id="IPR010580">
    <property type="entry name" value="ER_stress-assoc"/>
</dbReference>
<feature type="region of interest" description="Disordered" evidence="9">
    <location>
        <begin position="21"/>
        <end position="69"/>
    </location>
</feature>
<accession>A0AAF3EL46</accession>
<dbReference type="Pfam" id="PF06624">
    <property type="entry name" value="RAMP4"/>
    <property type="match status" value="1"/>
</dbReference>
<dbReference type="Proteomes" id="UP000887575">
    <property type="component" value="Unassembled WGS sequence"/>
</dbReference>
<feature type="compositionally biased region" description="Basic and acidic residues" evidence="9">
    <location>
        <begin position="44"/>
        <end position="54"/>
    </location>
</feature>
<evidence type="ECO:0000256" key="3">
    <source>
        <dbReference type="ARBA" id="ARBA00022692"/>
    </source>
</evidence>
<evidence type="ECO:0000256" key="2">
    <source>
        <dbReference type="ARBA" id="ARBA00005500"/>
    </source>
</evidence>
<dbReference type="WBParaSite" id="MBELARI_LOCUS14691">
    <property type="protein sequence ID" value="MBELARI_LOCUS14691"/>
    <property type="gene ID" value="MBELARI_LOCUS14691"/>
</dbReference>
<evidence type="ECO:0000256" key="6">
    <source>
        <dbReference type="ARBA" id="ARBA00023136"/>
    </source>
</evidence>
<sequence length="495" mass="56361">MIPGKGKQVDKDFLKVQYRQHLSQPATPSKGVALVRDVPKHRKSAEEMRDEQRKEMKRRGIPCLSEDPDLAPTKFERINAPINPARCHSKTSTLPWKKLGEKRSPVVSTNSSSTVSCNSDTSPSVQPEKQEDLIKNHEHEHRKKRLREALDPNLVAAENSDERLCKDKAFEAIDSVAIETVAACPAEQLARDKEKLAKAVQEIEDDVTPNAASTALIILEEAHKKKSFEKLMTKEENEQLAKFFGGMAAYNDKIMGLINKTLDKIFDDVQKKIEPQKLPEPHFFLNREMAKKAFFDAIFAHPEYLPDSWKTNFQRWREDAMREHYGINVWKVLFTYPRQRRFGDSEVNADGSFTPKPRGLLMGILLSPRDQRSFEETAHRAKESTEHSTINPQIIQTMVSQGRRLVKSHAASFAYSKNTMLSSRNGKLISIAKLQQKAVDEIYAPTNKRGNSSKSSKKQGNKWPLPTWMIVLFVFVVCGSAIFEVVRNVKIMLHN</sequence>
<name>A0AAF3EL46_9BILA</name>
<keyword evidence="4" id="KW-0256">Endoplasmic reticulum</keyword>
<evidence type="ECO:0000256" key="10">
    <source>
        <dbReference type="SAM" id="Phobius"/>
    </source>
</evidence>
<comment type="function">
    <text evidence="7">Interacts with target proteins during their translocation into the lumen of the endoplasmic reticulum. Protects unfolded target proteins against degradation during ER stress. May facilitate glycosylation of target proteins after termination of ER stress. May modulate the use of N-glycosylation sites on target proteins.</text>
</comment>
<evidence type="ECO:0000256" key="5">
    <source>
        <dbReference type="ARBA" id="ARBA00022989"/>
    </source>
</evidence>
<organism evidence="11 12">
    <name type="scientific">Mesorhabditis belari</name>
    <dbReference type="NCBI Taxonomy" id="2138241"/>
    <lineage>
        <taxon>Eukaryota</taxon>
        <taxon>Metazoa</taxon>
        <taxon>Ecdysozoa</taxon>
        <taxon>Nematoda</taxon>
        <taxon>Chromadorea</taxon>
        <taxon>Rhabditida</taxon>
        <taxon>Rhabditina</taxon>
        <taxon>Rhabditomorpha</taxon>
        <taxon>Rhabditoidea</taxon>
        <taxon>Rhabditidae</taxon>
        <taxon>Mesorhabditinae</taxon>
        <taxon>Mesorhabditis</taxon>
    </lineage>
</organism>
<comment type="subcellular location">
    <subcellularLocation>
        <location evidence="1">Endoplasmic reticulum membrane</location>
        <topology evidence="1">Single-pass membrane protein</topology>
    </subcellularLocation>
</comment>